<comment type="caution">
    <text evidence="1">The sequence shown here is derived from an EMBL/GenBank/DDBJ whole genome shotgun (WGS) entry which is preliminary data.</text>
</comment>
<gene>
    <name evidence="1" type="ORF">S01H4_42351</name>
</gene>
<dbReference type="AlphaFoldDB" id="X1E896"/>
<feature type="non-terminal residue" evidence="1">
    <location>
        <position position="1"/>
    </location>
</feature>
<reference evidence="1" key="1">
    <citation type="journal article" date="2014" name="Front. Microbiol.">
        <title>High frequency of phylogenetically diverse reductive dehalogenase-homologous genes in deep subseafloor sedimentary metagenomes.</title>
        <authorList>
            <person name="Kawai M."/>
            <person name="Futagami T."/>
            <person name="Toyoda A."/>
            <person name="Takaki Y."/>
            <person name="Nishi S."/>
            <person name="Hori S."/>
            <person name="Arai W."/>
            <person name="Tsubouchi T."/>
            <person name="Morono Y."/>
            <person name="Uchiyama I."/>
            <person name="Ito T."/>
            <person name="Fujiyama A."/>
            <person name="Inagaki F."/>
            <person name="Takami H."/>
        </authorList>
    </citation>
    <scope>NUCLEOTIDE SEQUENCE</scope>
    <source>
        <strain evidence="1">Expedition CK06-06</strain>
    </source>
</reference>
<evidence type="ECO:0000313" key="1">
    <source>
        <dbReference type="EMBL" id="GAH04883.1"/>
    </source>
</evidence>
<accession>X1E896</accession>
<dbReference type="EMBL" id="BART01023247">
    <property type="protein sequence ID" value="GAH04883.1"/>
    <property type="molecule type" value="Genomic_DNA"/>
</dbReference>
<name>X1E896_9ZZZZ</name>
<sequence>AVILALLVGLKFLPTARAAWAKSKTKREFIFDRGQRYKKEGE</sequence>
<organism evidence="1">
    <name type="scientific">marine sediment metagenome</name>
    <dbReference type="NCBI Taxonomy" id="412755"/>
    <lineage>
        <taxon>unclassified sequences</taxon>
        <taxon>metagenomes</taxon>
        <taxon>ecological metagenomes</taxon>
    </lineage>
</organism>
<proteinExistence type="predicted"/>
<protein>
    <submittedName>
        <fullName evidence="1">Uncharacterized protein</fullName>
    </submittedName>
</protein>